<reference evidence="3" key="2">
    <citation type="submission" date="2011-02" db="EMBL/GenBank/DDBJ databases">
        <title>The complete genome of Fluviicola taffensis DSM 16823.</title>
        <authorList>
            <consortium name="US DOE Joint Genome Institute (JGI-PGF)"/>
            <person name="Lucas S."/>
            <person name="Copeland A."/>
            <person name="Lapidus A."/>
            <person name="Bruce D."/>
            <person name="Goodwin L."/>
            <person name="Pitluck S."/>
            <person name="Kyrpides N."/>
            <person name="Mavromatis K."/>
            <person name="Ivanova N."/>
            <person name="Mikhailova N."/>
            <person name="Pagani I."/>
            <person name="Chertkov O."/>
            <person name="Detter J.C."/>
            <person name="Han C."/>
            <person name="Tapia R."/>
            <person name="Land M."/>
            <person name="Hauser L."/>
            <person name="Markowitz V."/>
            <person name="Cheng J.-F."/>
            <person name="Hugenholtz P."/>
            <person name="Woyke T."/>
            <person name="Wu D."/>
            <person name="Tindall B."/>
            <person name="Pomrenke H.G."/>
            <person name="Brambilla E."/>
            <person name="Klenk H.-P."/>
            <person name="Eisen J.A."/>
        </authorList>
    </citation>
    <scope>NUCLEOTIDE SEQUENCE [LARGE SCALE GENOMIC DNA]</scope>
    <source>
        <strain evidence="3">DSM 16823 / RW262 / RW262</strain>
    </source>
</reference>
<evidence type="ECO:0000313" key="2">
    <source>
        <dbReference type="EMBL" id="AEA43630.1"/>
    </source>
</evidence>
<feature type="signal peptide" evidence="1">
    <location>
        <begin position="1"/>
        <end position="20"/>
    </location>
</feature>
<dbReference type="KEGG" id="fte:Fluta_1638"/>
<evidence type="ECO:0000313" key="3">
    <source>
        <dbReference type="Proteomes" id="UP000007463"/>
    </source>
</evidence>
<dbReference type="AlphaFoldDB" id="F2IG09"/>
<dbReference type="Proteomes" id="UP000007463">
    <property type="component" value="Chromosome"/>
</dbReference>
<evidence type="ECO:0008006" key="4">
    <source>
        <dbReference type="Google" id="ProtNLM"/>
    </source>
</evidence>
<gene>
    <name evidence="2" type="ordered locus">Fluta_1638</name>
</gene>
<reference evidence="2 3" key="1">
    <citation type="journal article" date="2011" name="Stand. Genomic Sci.">
        <title>Complete genome sequence of the gliding freshwater bacterium Fluviicola taffensis type strain (RW262).</title>
        <authorList>
            <person name="Woyke T."/>
            <person name="Chertkov O."/>
            <person name="Lapidus A."/>
            <person name="Nolan M."/>
            <person name="Lucas S."/>
            <person name="Del Rio T.G."/>
            <person name="Tice H."/>
            <person name="Cheng J.F."/>
            <person name="Tapia R."/>
            <person name="Han C."/>
            <person name="Goodwin L."/>
            <person name="Pitluck S."/>
            <person name="Liolios K."/>
            <person name="Pagani I."/>
            <person name="Ivanova N."/>
            <person name="Huntemann M."/>
            <person name="Mavromatis K."/>
            <person name="Mikhailova N."/>
            <person name="Pati A."/>
            <person name="Chen A."/>
            <person name="Palaniappan K."/>
            <person name="Land M."/>
            <person name="Hauser L."/>
            <person name="Brambilla E.M."/>
            <person name="Rohde M."/>
            <person name="Mwirichia R."/>
            <person name="Sikorski J."/>
            <person name="Tindall B.J."/>
            <person name="Goker M."/>
            <person name="Bristow J."/>
            <person name="Eisen J.A."/>
            <person name="Markowitz V."/>
            <person name="Hugenholtz P."/>
            <person name="Klenk H.P."/>
            <person name="Kyrpides N.C."/>
        </authorList>
    </citation>
    <scope>NUCLEOTIDE SEQUENCE [LARGE SCALE GENOMIC DNA]</scope>
    <source>
        <strain evidence="3">DSM 16823 / RW262 / RW262</strain>
    </source>
</reference>
<keyword evidence="3" id="KW-1185">Reference proteome</keyword>
<keyword evidence="1" id="KW-0732">Signal</keyword>
<dbReference type="HOGENOM" id="CLU_1553041_0_0_10"/>
<protein>
    <recommendedName>
        <fullName evidence="4">Lipoprotein</fullName>
    </recommendedName>
</protein>
<dbReference type="OrthoDB" id="9553664at2"/>
<dbReference type="RefSeq" id="WP_013686401.1">
    <property type="nucleotide sequence ID" value="NC_015321.1"/>
</dbReference>
<dbReference type="EMBL" id="CP002542">
    <property type="protein sequence ID" value="AEA43630.1"/>
    <property type="molecule type" value="Genomic_DNA"/>
</dbReference>
<feature type="chain" id="PRO_5003283429" description="Lipoprotein" evidence="1">
    <location>
        <begin position="21"/>
        <end position="172"/>
    </location>
</feature>
<sequence length="172" mass="19802" precursor="true">MKFVFLFCSMSLALFMVSCNQNNDKRKSFNDVVEYNDFIVDHIEKVNAVYTQALDTSLSIEEALKACDELTQLCEKSTLELKNIQPFDGDSSLTMQTLQYFQYMKVNGNTKITHFLNLEDRYLKSDFTDEEALIGEIEAAIGKINLEQEIESEKVNVVQKKFATKHDMLILN</sequence>
<dbReference type="STRING" id="755732.Fluta_1638"/>
<proteinExistence type="predicted"/>
<dbReference type="PROSITE" id="PS51257">
    <property type="entry name" value="PROKAR_LIPOPROTEIN"/>
    <property type="match status" value="1"/>
</dbReference>
<name>F2IG09_FLUTR</name>
<accession>F2IG09</accession>
<evidence type="ECO:0000256" key="1">
    <source>
        <dbReference type="SAM" id="SignalP"/>
    </source>
</evidence>
<organism evidence="2 3">
    <name type="scientific">Fluviicola taffensis (strain DSM 16823 / NCIMB 13979 / RW262)</name>
    <dbReference type="NCBI Taxonomy" id="755732"/>
    <lineage>
        <taxon>Bacteria</taxon>
        <taxon>Pseudomonadati</taxon>
        <taxon>Bacteroidota</taxon>
        <taxon>Flavobacteriia</taxon>
        <taxon>Flavobacteriales</taxon>
        <taxon>Crocinitomicaceae</taxon>
        <taxon>Fluviicola</taxon>
    </lineage>
</organism>